<evidence type="ECO:0000256" key="4">
    <source>
        <dbReference type="ARBA" id="ARBA00070119"/>
    </source>
</evidence>
<comment type="similarity">
    <text evidence="3">Belongs to the aldo/keto reductase family. Aldo/keto reductase 2 subfamily.</text>
</comment>
<accession>A0AAU7NQB3</accession>
<proteinExistence type="inferred from homology"/>
<reference evidence="6 7" key="1">
    <citation type="journal article" date="2024" name="Microbiology">
        <title>Methylomarinum rosea sp. nov., a novel halophilic methanotrophic bacterium from the hypersaline Lake Elton.</title>
        <authorList>
            <person name="Suleimanov R.Z."/>
            <person name="Oshkin I.Y."/>
            <person name="Danilova O.V."/>
            <person name="Suzina N.E."/>
            <person name="Dedysh S.N."/>
        </authorList>
    </citation>
    <scope>NUCLEOTIDE SEQUENCE [LARGE SCALE GENOMIC DNA]</scope>
    <source>
        <strain evidence="6 7">Ch1-1</strain>
    </source>
</reference>
<keyword evidence="1" id="KW-0521">NADP</keyword>
<protein>
    <recommendedName>
        <fullName evidence="4">Protein tas</fullName>
    </recommendedName>
</protein>
<dbReference type="InterPro" id="IPR050523">
    <property type="entry name" value="AKR_Detox_Biosynth"/>
</dbReference>
<dbReference type="NCBIfam" id="NF007912">
    <property type="entry name" value="PRK10625.1"/>
    <property type="match status" value="1"/>
</dbReference>
<feature type="domain" description="NADP-dependent oxidoreductase" evidence="5">
    <location>
        <begin position="15"/>
        <end position="336"/>
    </location>
</feature>
<keyword evidence="7" id="KW-1185">Reference proteome</keyword>
<dbReference type="GO" id="GO:0016491">
    <property type="term" value="F:oxidoreductase activity"/>
    <property type="evidence" value="ECO:0007669"/>
    <property type="project" value="UniProtKB-KW"/>
</dbReference>
<keyword evidence="2" id="KW-0560">Oxidoreductase</keyword>
<dbReference type="Proteomes" id="UP001225378">
    <property type="component" value="Chromosome"/>
</dbReference>
<dbReference type="SUPFAM" id="SSF51430">
    <property type="entry name" value="NAD(P)-linked oxidoreductase"/>
    <property type="match status" value="1"/>
</dbReference>
<dbReference type="Pfam" id="PF00248">
    <property type="entry name" value="Aldo_ket_red"/>
    <property type="match status" value="1"/>
</dbReference>
<dbReference type="RefSeq" id="WP_349431153.1">
    <property type="nucleotide sequence ID" value="NZ_CP157743.1"/>
</dbReference>
<evidence type="ECO:0000256" key="3">
    <source>
        <dbReference type="ARBA" id="ARBA00038157"/>
    </source>
</evidence>
<evidence type="ECO:0000313" key="7">
    <source>
        <dbReference type="Proteomes" id="UP001225378"/>
    </source>
</evidence>
<evidence type="ECO:0000256" key="1">
    <source>
        <dbReference type="ARBA" id="ARBA00022857"/>
    </source>
</evidence>
<name>A0AAU7NQB3_9GAMM</name>
<evidence type="ECO:0000313" key="6">
    <source>
        <dbReference type="EMBL" id="XBS19156.1"/>
    </source>
</evidence>
<dbReference type="CDD" id="cd19094">
    <property type="entry name" value="AKR_Tas-like"/>
    <property type="match status" value="1"/>
</dbReference>
<evidence type="ECO:0000256" key="2">
    <source>
        <dbReference type="ARBA" id="ARBA00023002"/>
    </source>
</evidence>
<organism evidence="6 7">
    <name type="scientific">Methylomarinum roseum</name>
    <dbReference type="NCBI Taxonomy" id="3067653"/>
    <lineage>
        <taxon>Bacteria</taxon>
        <taxon>Pseudomonadati</taxon>
        <taxon>Pseudomonadota</taxon>
        <taxon>Gammaproteobacteria</taxon>
        <taxon>Methylococcales</taxon>
        <taxon>Methylococcaceae</taxon>
        <taxon>Methylomarinum</taxon>
    </lineage>
</organism>
<evidence type="ECO:0000259" key="5">
    <source>
        <dbReference type="Pfam" id="PF00248"/>
    </source>
</evidence>
<gene>
    <name evidence="6" type="ORF">Q9L42_012350</name>
</gene>
<dbReference type="PANTHER" id="PTHR43364">
    <property type="entry name" value="NADH-SPECIFIC METHYLGLYOXAL REDUCTASE-RELATED"/>
    <property type="match status" value="1"/>
</dbReference>
<dbReference type="InterPro" id="IPR023210">
    <property type="entry name" value="NADP_OxRdtase_dom"/>
</dbReference>
<dbReference type="PANTHER" id="PTHR43364:SF4">
    <property type="entry name" value="NAD(P)-LINKED OXIDOREDUCTASE SUPERFAMILY PROTEIN"/>
    <property type="match status" value="1"/>
</dbReference>
<dbReference type="KEGG" id="mech:Q9L42_012350"/>
<dbReference type="FunFam" id="3.20.20.100:FF:000005">
    <property type="entry name" value="NADP(H)-dependent aldo-keto reductase"/>
    <property type="match status" value="1"/>
</dbReference>
<sequence length="345" mass="39131">MRYRLLGRSDLKVSEICLGTMTFGQQNNEAEGHAQLDMALDHGVNFIDTAEMYAIPPRAETYGETERIIGNWLHKTGKRDRIILASKVIGQAEWMSYVRNGRACLDRANIEQAIDDSLRRLRTGYLDLYQLHWPDRQTNFFGKLGYQYAQQSPPTTIEETLQVLADLVKAGKVRYVGVSNETPWGVMEYLRCSERLDLPRIVSIQNPYSLLNRSYEVGLAEISRQEQLPLLAYSPLGFGVLTGKYIGQQPEQARLSLFNNYQRYSTDNGVAATADYVALARKHRLSPAQMALAFVNSRPFVGATIIGATNLEQLKENLASVELELNEELLQDIEEIHRRYPNPCP</sequence>
<dbReference type="InterPro" id="IPR036812">
    <property type="entry name" value="NAD(P)_OxRdtase_dom_sf"/>
</dbReference>
<dbReference type="Gene3D" id="3.20.20.100">
    <property type="entry name" value="NADP-dependent oxidoreductase domain"/>
    <property type="match status" value="1"/>
</dbReference>
<dbReference type="EMBL" id="CP157743">
    <property type="protein sequence ID" value="XBS19156.1"/>
    <property type="molecule type" value="Genomic_DNA"/>
</dbReference>
<dbReference type="AlphaFoldDB" id="A0AAU7NQB3"/>